<dbReference type="PROSITE" id="PS50977">
    <property type="entry name" value="HTH_TETR_2"/>
    <property type="match status" value="1"/>
</dbReference>
<evidence type="ECO:0000256" key="3">
    <source>
        <dbReference type="ARBA" id="ARBA00023125"/>
    </source>
</evidence>
<dbReference type="Pfam" id="PF00440">
    <property type="entry name" value="TetR_N"/>
    <property type="match status" value="1"/>
</dbReference>
<sequence length="242" mass="26973">MSGPQISSVWLREPRQSARASGRSREEIVRATLELLDAEGLDGLSMRKLGAKLSAGATSVYWYVENKDELLELAYDAIWGEISLPVPEEAGWRETSSTFAHSMRAVILAHPWMAALLGRLPALGPNALAMADLMRRSFRQAGFQGLDIDYANTTLTAYVFGMVIPEVAWQQTMGAEEIDPKEMRETFARVAKDFPDLLDRLTEVNDLPARTVREISFDFGLVSVLDGLEARLHRSRESPFSL</sequence>
<accession>A0ABW8ABK6</accession>
<name>A0ABW8ABK6_9ACTN</name>
<evidence type="ECO:0000259" key="6">
    <source>
        <dbReference type="PROSITE" id="PS50977"/>
    </source>
</evidence>
<evidence type="ECO:0000256" key="4">
    <source>
        <dbReference type="ARBA" id="ARBA00023163"/>
    </source>
</evidence>
<dbReference type="InterPro" id="IPR023772">
    <property type="entry name" value="DNA-bd_HTH_TetR-type_CS"/>
</dbReference>
<protein>
    <submittedName>
        <fullName evidence="7">TetR/AcrR family transcriptional regulator</fullName>
    </submittedName>
</protein>
<keyword evidence="2" id="KW-0805">Transcription regulation</keyword>
<dbReference type="InterPro" id="IPR001647">
    <property type="entry name" value="HTH_TetR"/>
</dbReference>
<feature type="DNA-binding region" description="H-T-H motif" evidence="5">
    <location>
        <begin position="45"/>
        <end position="64"/>
    </location>
</feature>
<dbReference type="Gene3D" id="1.10.10.60">
    <property type="entry name" value="Homeodomain-like"/>
    <property type="match status" value="1"/>
</dbReference>
<keyword evidence="8" id="KW-1185">Reference proteome</keyword>
<evidence type="ECO:0000256" key="2">
    <source>
        <dbReference type="ARBA" id="ARBA00023015"/>
    </source>
</evidence>
<dbReference type="InterPro" id="IPR009057">
    <property type="entry name" value="Homeodomain-like_sf"/>
</dbReference>
<dbReference type="PANTHER" id="PTHR30055">
    <property type="entry name" value="HTH-TYPE TRANSCRIPTIONAL REGULATOR RUTR"/>
    <property type="match status" value="1"/>
</dbReference>
<evidence type="ECO:0000256" key="5">
    <source>
        <dbReference type="PROSITE-ProRule" id="PRU00335"/>
    </source>
</evidence>
<dbReference type="InterPro" id="IPR004111">
    <property type="entry name" value="Repressor_TetR_C"/>
</dbReference>
<evidence type="ECO:0000256" key="1">
    <source>
        <dbReference type="ARBA" id="ARBA00022491"/>
    </source>
</evidence>
<keyword evidence="1" id="KW-0678">Repressor</keyword>
<dbReference type="Proteomes" id="UP001612928">
    <property type="component" value="Unassembled WGS sequence"/>
</dbReference>
<keyword evidence="3 5" id="KW-0238">DNA-binding</keyword>
<dbReference type="SUPFAM" id="SSF48498">
    <property type="entry name" value="Tetracyclin repressor-like, C-terminal domain"/>
    <property type="match status" value="1"/>
</dbReference>
<dbReference type="SUPFAM" id="SSF46689">
    <property type="entry name" value="Homeodomain-like"/>
    <property type="match status" value="1"/>
</dbReference>
<dbReference type="PROSITE" id="PS01081">
    <property type="entry name" value="HTH_TETR_1"/>
    <property type="match status" value="1"/>
</dbReference>
<dbReference type="InterPro" id="IPR050109">
    <property type="entry name" value="HTH-type_TetR-like_transc_reg"/>
</dbReference>
<dbReference type="Gene3D" id="1.10.357.10">
    <property type="entry name" value="Tetracycline Repressor, domain 2"/>
    <property type="match status" value="1"/>
</dbReference>
<feature type="domain" description="HTH tetR-type" evidence="6">
    <location>
        <begin position="22"/>
        <end position="82"/>
    </location>
</feature>
<organism evidence="7 8">
    <name type="scientific">Nonomuraea indica</name>
    <dbReference type="NCBI Taxonomy" id="1581193"/>
    <lineage>
        <taxon>Bacteria</taxon>
        <taxon>Bacillati</taxon>
        <taxon>Actinomycetota</taxon>
        <taxon>Actinomycetes</taxon>
        <taxon>Streptosporangiales</taxon>
        <taxon>Streptosporangiaceae</taxon>
        <taxon>Nonomuraea</taxon>
    </lineage>
</organism>
<evidence type="ECO:0000313" key="7">
    <source>
        <dbReference type="EMBL" id="MFI7444167.1"/>
    </source>
</evidence>
<reference evidence="7 8" key="1">
    <citation type="submission" date="2024-10" db="EMBL/GenBank/DDBJ databases">
        <title>The Natural Products Discovery Center: Release of the First 8490 Sequenced Strains for Exploring Actinobacteria Biosynthetic Diversity.</title>
        <authorList>
            <person name="Kalkreuter E."/>
            <person name="Kautsar S.A."/>
            <person name="Yang D."/>
            <person name="Bader C.D."/>
            <person name="Teijaro C.N."/>
            <person name="Fluegel L."/>
            <person name="Davis C.M."/>
            <person name="Simpson J.R."/>
            <person name="Lauterbach L."/>
            <person name="Steele A.D."/>
            <person name="Gui C."/>
            <person name="Meng S."/>
            <person name="Li G."/>
            <person name="Viehrig K."/>
            <person name="Ye F."/>
            <person name="Su P."/>
            <person name="Kiefer A.F."/>
            <person name="Nichols A."/>
            <person name="Cepeda A.J."/>
            <person name="Yan W."/>
            <person name="Fan B."/>
            <person name="Jiang Y."/>
            <person name="Adhikari A."/>
            <person name="Zheng C.-J."/>
            <person name="Schuster L."/>
            <person name="Cowan T.M."/>
            <person name="Smanski M.J."/>
            <person name="Chevrette M.G."/>
            <person name="De Carvalho L.P.S."/>
            <person name="Shen B."/>
        </authorList>
    </citation>
    <scope>NUCLEOTIDE SEQUENCE [LARGE SCALE GENOMIC DNA]</scope>
    <source>
        <strain evidence="7 8">NPDC049503</strain>
    </source>
</reference>
<comment type="caution">
    <text evidence="7">The sequence shown here is derived from an EMBL/GenBank/DDBJ whole genome shotgun (WGS) entry which is preliminary data.</text>
</comment>
<evidence type="ECO:0000313" key="8">
    <source>
        <dbReference type="Proteomes" id="UP001612928"/>
    </source>
</evidence>
<dbReference type="PANTHER" id="PTHR30055:SF151">
    <property type="entry name" value="TRANSCRIPTIONAL REGULATORY PROTEIN"/>
    <property type="match status" value="1"/>
</dbReference>
<dbReference type="InterPro" id="IPR036271">
    <property type="entry name" value="Tet_transcr_reg_TetR-rel_C_sf"/>
</dbReference>
<dbReference type="PRINTS" id="PR00400">
    <property type="entry name" value="TETREPRESSOR"/>
</dbReference>
<keyword evidence="4" id="KW-0804">Transcription</keyword>
<gene>
    <name evidence="7" type="ORF">ACIBP5_29700</name>
</gene>
<dbReference type="RefSeq" id="WP_397024384.1">
    <property type="nucleotide sequence ID" value="NZ_JBITMB010000007.1"/>
</dbReference>
<proteinExistence type="predicted"/>
<dbReference type="Pfam" id="PF02909">
    <property type="entry name" value="TetR_C_1"/>
    <property type="match status" value="1"/>
</dbReference>
<dbReference type="InterPro" id="IPR003012">
    <property type="entry name" value="Tet_transcr_reg_TetR"/>
</dbReference>
<dbReference type="EMBL" id="JBITMB010000007">
    <property type="protein sequence ID" value="MFI7444167.1"/>
    <property type="molecule type" value="Genomic_DNA"/>
</dbReference>